<dbReference type="GO" id="GO:0005840">
    <property type="term" value="C:ribosome"/>
    <property type="evidence" value="ECO:0007669"/>
    <property type="project" value="UniProtKB-KW"/>
</dbReference>
<protein>
    <submittedName>
        <fullName evidence="1">40S ribosomal protein S6, putative</fullName>
    </submittedName>
</protein>
<sequence>MLNFMAAVRRELAGGEEL</sequence>
<reference evidence="1" key="2">
    <citation type="journal article" date="2015" name="Data Brief">
        <title>Shoot transcriptome of the giant reed, Arundo donax.</title>
        <authorList>
            <person name="Barrero R.A."/>
            <person name="Guerrero F.D."/>
            <person name="Moolhuijzen P."/>
            <person name="Goolsby J.A."/>
            <person name="Tidwell J."/>
            <person name="Bellgard S.E."/>
            <person name="Bellgard M.I."/>
        </authorList>
    </citation>
    <scope>NUCLEOTIDE SEQUENCE</scope>
    <source>
        <tissue evidence="1">Shoot tissue taken approximately 20 cm above the soil surface</tissue>
    </source>
</reference>
<dbReference type="AlphaFoldDB" id="A0A0A9ERQ8"/>
<organism evidence="1">
    <name type="scientific">Arundo donax</name>
    <name type="common">Giant reed</name>
    <name type="synonym">Donax arundinaceus</name>
    <dbReference type="NCBI Taxonomy" id="35708"/>
    <lineage>
        <taxon>Eukaryota</taxon>
        <taxon>Viridiplantae</taxon>
        <taxon>Streptophyta</taxon>
        <taxon>Embryophyta</taxon>
        <taxon>Tracheophyta</taxon>
        <taxon>Spermatophyta</taxon>
        <taxon>Magnoliopsida</taxon>
        <taxon>Liliopsida</taxon>
        <taxon>Poales</taxon>
        <taxon>Poaceae</taxon>
        <taxon>PACMAD clade</taxon>
        <taxon>Arundinoideae</taxon>
        <taxon>Arundineae</taxon>
        <taxon>Arundo</taxon>
    </lineage>
</organism>
<accession>A0A0A9ERQ8</accession>
<proteinExistence type="predicted"/>
<reference evidence="1" key="1">
    <citation type="submission" date="2014-09" db="EMBL/GenBank/DDBJ databases">
        <authorList>
            <person name="Magalhaes I.L.F."/>
            <person name="Oliveira U."/>
            <person name="Santos F.R."/>
            <person name="Vidigal T.H.D.A."/>
            <person name="Brescovit A.D."/>
            <person name="Santos A.J."/>
        </authorList>
    </citation>
    <scope>NUCLEOTIDE SEQUENCE</scope>
    <source>
        <tissue evidence="1">Shoot tissue taken approximately 20 cm above the soil surface</tissue>
    </source>
</reference>
<dbReference type="EMBL" id="GBRH01199193">
    <property type="protein sequence ID" value="JAD98702.1"/>
    <property type="molecule type" value="Transcribed_RNA"/>
</dbReference>
<keyword evidence="1" id="KW-0687">Ribonucleoprotein</keyword>
<evidence type="ECO:0000313" key="1">
    <source>
        <dbReference type="EMBL" id="JAD98702.1"/>
    </source>
</evidence>
<name>A0A0A9ERQ8_ARUDO</name>
<keyword evidence="1" id="KW-0689">Ribosomal protein</keyword>